<dbReference type="OrthoDB" id="407774at2759"/>
<accession>A0A1R2CRB1</accession>
<gene>
    <name evidence="1" type="ORF">SteCoe_5895</name>
</gene>
<sequence>MAVRSLLRKVSSVRPVCLDYADLVSNKNLYKEIEEAYSNSGLGVLTVKNIPNYSDRRKNLLPLARKLALLSDAEKAELELPQHKFSVGWSHGKEHYGGLADFSKGSFYANAEVDQAPAKGEWPDNVWPKKSLPELEGAFKDMGNTAIHVGTLLARHLDLFISSRVKNYIPNTLETIIATHKSHVGRLLHYFPQVGSNNNWCGWHNDHGALTALTSSLYLDQKTGQVVSANEIGDANVGLFVRNRKGEKIKVQANADHLCFQIGESAQILSGGILQATPHAVLTEGKLENISRNTFAIFMEPRGFYVMNSHDEKNVYIEHEGVPSLKNRWKQGMRFLDFHLNTIGAFN</sequence>
<dbReference type="EMBL" id="MPUH01000079">
    <property type="protein sequence ID" value="OMJ91525.1"/>
    <property type="molecule type" value="Genomic_DNA"/>
</dbReference>
<reference evidence="1 2" key="1">
    <citation type="submission" date="2016-11" db="EMBL/GenBank/DDBJ databases">
        <title>The macronuclear genome of Stentor coeruleus: a giant cell with tiny introns.</title>
        <authorList>
            <person name="Slabodnick M."/>
            <person name="Ruby J.G."/>
            <person name="Reiff S.B."/>
            <person name="Swart E.C."/>
            <person name="Gosai S."/>
            <person name="Prabakaran S."/>
            <person name="Witkowska E."/>
            <person name="Larue G.E."/>
            <person name="Fisher S."/>
            <person name="Freeman R.M."/>
            <person name="Gunawardena J."/>
            <person name="Chu W."/>
            <person name="Stover N.A."/>
            <person name="Gregory B.D."/>
            <person name="Nowacki M."/>
            <person name="Derisi J."/>
            <person name="Roy S.W."/>
            <person name="Marshall W.F."/>
            <person name="Sood P."/>
        </authorList>
    </citation>
    <scope>NUCLEOTIDE SEQUENCE [LARGE SCALE GENOMIC DNA]</scope>
    <source>
        <strain evidence="1">WM001</strain>
    </source>
</reference>
<evidence type="ECO:0000313" key="2">
    <source>
        <dbReference type="Proteomes" id="UP000187209"/>
    </source>
</evidence>
<dbReference type="Gene3D" id="2.60.120.330">
    <property type="entry name" value="B-lactam Antibiotic, Isopenicillin N Synthase, Chain"/>
    <property type="match status" value="1"/>
</dbReference>
<dbReference type="PANTHER" id="PTHR48420">
    <property type="entry name" value="NON-HAEM DIOXYGENASE N-TERMINAL DOMAIN-CONTAINING PROTEIN"/>
    <property type="match status" value="1"/>
</dbReference>
<name>A0A1R2CRB1_9CILI</name>
<protein>
    <submittedName>
        <fullName evidence="1">Uncharacterized protein</fullName>
    </submittedName>
</protein>
<proteinExistence type="predicted"/>
<dbReference type="AlphaFoldDB" id="A0A1R2CRB1"/>
<evidence type="ECO:0000313" key="1">
    <source>
        <dbReference type="EMBL" id="OMJ91525.1"/>
    </source>
</evidence>
<dbReference type="PANTHER" id="PTHR48420:SF1">
    <property type="entry name" value="NON-HAEM DIOXYGENASE N-TERMINAL DOMAIN-CONTAINING PROTEIN"/>
    <property type="match status" value="1"/>
</dbReference>
<dbReference type="InterPro" id="IPR027443">
    <property type="entry name" value="IPNS-like_sf"/>
</dbReference>
<keyword evidence="2" id="KW-1185">Reference proteome</keyword>
<organism evidence="1 2">
    <name type="scientific">Stentor coeruleus</name>
    <dbReference type="NCBI Taxonomy" id="5963"/>
    <lineage>
        <taxon>Eukaryota</taxon>
        <taxon>Sar</taxon>
        <taxon>Alveolata</taxon>
        <taxon>Ciliophora</taxon>
        <taxon>Postciliodesmatophora</taxon>
        <taxon>Heterotrichea</taxon>
        <taxon>Heterotrichida</taxon>
        <taxon>Stentoridae</taxon>
        <taxon>Stentor</taxon>
    </lineage>
</organism>
<dbReference type="Proteomes" id="UP000187209">
    <property type="component" value="Unassembled WGS sequence"/>
</dbReference>
<dbReference type="SUPFAM" id="SSF51197">
    <property type="entry name" value="Clavaminate synthase-like"/>
    <property type="match status" value="1"/>
</dbReference>
<comment type="caution">
    <text evidence="1">The sequence shown here is derived from an EMBL/GenBank/DDBJ whole genome shotgun (WGS) entry which is preliminary data.</text>
</comment>